<dbReference type="PANTHER" id="PTHR30037">
    <property type="entry name" value="DNA-3-METHYLADENINE GLYCOSYLASE 1"/>
    <property type="match status" value="1"/>
</dbReference>
<dbReference type="NCBIfam" id="TIGR00624">
    <property type="entry name" value="tag"/>
    <property type="match status" value="1"/>
</dbReference>
<gene>
    <name evidence="2" type="primary">tag</name>
    <name evidence="2" type="ORF">YBN1229_v1_0127</name>
</gene>
<organism evidence="2 3">
    <name type="scientific">Candidatus Filomicrobium marinum</name>
    <dbReference type="NCBI Taxonomy" id="1608628"/>
    <lineage>
        <taxon>Bacteria</taxon>
        <taxon>Pseudomonadati</taxon>
        <taxon>Pseudomonadota</taxon>
        <taxon>Alphaproteobacteria</taxon>
        <taxon>Hyphomicrobiales</taxon>
        <taxon>Hyphomicrobiaceae</taxon>
        <taxon>Filomicrobium</taxon>
    </lineage>
</organism>
<dbReference type="GO" id="GO:0046872">
    <property type="term" value="F:metal ion binding"/>
    <property type="evidence" value="ECO:0007669"/>
    <property type="project" value="UniProtKB-KW"/>
</dbReference>
<evidence type="ECO:0000313" key="3">
    <source>
        <dbReference type="Proteomes" id="UP000033187"/>
    </source>
</evidence>
<dbReference type="SUPFAM" id="SSF48150">
    <property type="entry name" value="DNA-glycosylase"/>
    <property type="match status" value="1"/>
</dbReference>
<dbReference type="Pfam" id="PF03352">
    <property type="entry name" value="Adenine_glyco"/>
    <property type="match status" value="1"/>
</dbReference>
<dbReference type="EMBL" id="LN829119">
    <property type="protein sequence ID" value="CPR14920.1"/>
    <property type="molecule type" value="Genomic_DNA"/>
</dbReference>
<dbReference type="InterPro" id="IPR011257">
    <property type="entry name" value="DNA_glycosylase"/>
</dbReference>
<evidence type="ECO:0000256" key="1">
    <source>
        <dbReference type="PIRSR" id="PIRSR604597-1"/>
    </source>
</evidence>
<dbReference type="RefSeq" id="WP_046475399.1">
    <property type="nucleotide sequence ID" value="NZ_LN829118.1"/>
</dbReference>
<dbReference type="InterPro" id="IPR004597">
    <property type="entry name" value="Tag"/>
</dbReference>
<keyword evidence="3" id="KW-1185">Reference proteome</keyword>
<feature type="binding site" evidence="1">
    <location>
        <position position="8"/>
    </location>
    <ligand>
        <name>Zn(2+)</name>
        <dbReference type="ChEBI" id="CHEBI:29105"/>
    </ligand>
</feature>
<dbReference type="GO" id="GO:0008725">
    <property type="term" value="F:DNA-3-methyladenine glycosylase activity"/>
    <property type="evidence" value="ECO:0007669"/>
    <property type="project" value="UniProtKB-EC"/>
</dbReference>
<dbReference type="InterPro" id="IPR005019">
    <property type="entry name" value="Adenine_glyco"/>
</dbReference>
<feature type="binding site" evidence="1">
    <location>
        <position position="22"/>
    </location>
    <ligand>
        <name>Zn(2+)</name>
        <dbReference type="ChEBI" id="CHEBI:29105"/>
    </ligand>
</feature>
<dbReference type="KEGG" id="fil:BN1229_v1_0124"/>
<dbReference type="AlphaFoldDB" id="A0A0D6J9N0"/>
<dbReference type="InterPro" id="IPR052891">
    <property type="entry name" value="DNA-3mA_glycosylase"/>
</dbReference>
<name>A0A0D6J9N0_9HYPH</name>
<keyword evidence="2" id="KW-0326">Glycosidase</keyword>
<dbReference type="Gene3D" id="1.10.340.30">
    <property type="entry name" value="Hypothetical protein, domain 2"/>
    <property type="match status" value="1"/>
</dbReference>
<reference evidence="3" key="1">
    <citation type="submission" date="2015-02" db="EMBL/GenBank/DDBJ databases">
        <authorList>
            <person name="Chooi Y.-H."/>
        </authorList>
    </citation>
    <scope>NUCLEOTIDE SEQUENCE [LARGE SCALE GENOMIC DNA]</scope>
    <source>
        <strain evidence="3">strain Y</strain>
    </source>
</reference>
<sequence>MAKQTTRCPWVGIEDAEYTRYHDEEWGVPKFGDRELFEKLVLEGFQAGLSWLTILRKRQNFRTAFDDFDAKKIAAYGSSDISRLMADAGIVRNRSKIEATISNARAYLELSRRQSLSDFLWGFVDGKPIINKHTEFGDVPAQTDISKRISKALKTEGFRFVGPTTVYAFMQSVGMVNDHLVSCHRHAPCAKLQRALNSKNR</sequence>
<dbReference type="Proteomes" id="UP000033187">
    <property type="component" value="Chromosome 1"/>
</dbReference>
<dbReference type="EC" id="3.2.2.20" evidence="2"/>
<dbReference type="GO" id="GO:0006284">
    <property type="term" value="P:base-excision repair"/>
    <property type="evidence" value="ECO:0007669"/>
    <property type="project" value="InterPro"/>
</dbReference>
<feature type="binding site" evidence="1">
    <location>
        <position position="179"/>
    </location>
    <ligand>
        <name>Zn(2+)</name>
        <dbReference type="ChEBI" id="CHEBI:29105"/>
    </ligand>
</feature>
<accession>A0A0D6J9N0</accession>
<dbReference type="KEGG" id="fiy:BN1229_v1_0127"/>
<keyword evidence="2" id="KW-0378">Hydrolase</keyword>
<dbReference type="OrthoDB" id="9807664at2"/>
<protein>
    <submittedName>
        <fullName evidence="2">DNA-3-methyladenine glycosylase</fullName>
        <ecNumber evidence="2">3.2.2.20</ecNumber>
    </submittedName>
</protein>
<proteinExistence type="predicted"/>
<keyword evidence="1" id="KW-0479">Metal-binding</keyword>
<dbReference type="PANTHER" id="PTHR30037:SF4">
    <property type="entry name" value="DNA-3-METHYLADENINE GLYCOSYLASE I"/>
    <property type="match status" value="1"/>
</dbReference>
<evidence type="ECO:0000313" key="2">
    <source>
        <dbReference type="EMBL" id="CPR14920.1"/>
    </source>
</evidence>
<keyword evidence="1" id="KW-0862">Zinc</keyword>
<feature type="binding site" evidence="1">
    <location>
        <position position="183"/>
    </location>
    <ligand>
        <name>Zn(2+)</name>
        <dbReference type="ChEBI" id="CHEBI:29105"/>
    </ligand>
</feature>